<protein>
    <submittedName>
        <fullName evidence="2">Uncharacterized protein</fullName>
    </submittedName>
</protein>
<evidence type="ECO:0000313" key="3">
    <source>
        <dbReference type="Proteomes" id="UP000774617"/>
    </source>
</evidence>
<evidence type="ECO:0000256" key="1">
    <source>
        <dbReference type="SAM" id="MobiDB-lite"/>
    </source>
</evidence>
<name>A0ABQ8G0U7_9PEZI</name>
<dbReference type="PANTHER" id="PTHR39610">
    <property type="entry name" value="BZIP DOMAIN-CONTAINING PROTEIN-RELATED"/>
    <property type="match status" value="1"/>
</dbReference>
<organism evidence="2 3">
    <name type="scientific">Macrophomina phaseolina</name>
    <dbReference type="NCBI Taxonomy" id="35725"/>
    <lineage>
        <taxon>Eukaryota</taxon>
        <taxon>Fungi</taxon>
        <taxon>Dikarya</taxon>
        <taxon>Ascomycota</taxon>
        <taxon>Pezizomycotina</taxon>
        <taxon>Dothideomycetes</taxon>
        <taxon>Dothideomycetes incertae sedis</taxon>
        <taxon>Botryosphaeriales</taxon>
        <taxon>Botryosphaeriaceae</taxon>
        <taxon>Macrophomina</taxon>
    </lineage>
</organism>
<feature type="compositionally biased region" description="Low complexity" evidence="1">
    <location>
        <begin position="1"/>
        <end position="22"/>
    </location>
</feature>
<evidence type="ECO:0000313" key="2">
    <source>
        <dbReference type="EMBL" id="KAH7039532.1"/>
    </source>
</evidence>
<dbReference type="Proteomes" id="UP000774617">
    <property type="component" value="Unassembled WGS sequence"/>
</dbReference>
<sequence>MASENHSPSPHQAPHSLAAAAAINAHEERRSASSSQRNSTSRRRSSVRMNLNLMDPNLPMPSEVQVSPTLHSHRPSWPASPSHNRAPSLGEIHQELENEQEAQVNRLLQMIRRQQAEIASLRAHDSTPPASGPRESAIDDSTPSSERSLSLPQSATASQSNVSQIAPPRARSPMPAAAGQGSLSRNSSHRQSRNSSRTGSPALRPTSHHSESGDWLLGSSSSRDESAFYQAETQNLTRENQMLKMRIRELERQLHELNPSSPQAPAISSNLSSPPLRPAEDVATTETGTTTNRSATDDAGGSTTAATTAS</sequence>
<feature type="compositionally biased region" description="Low complexity" evidence="1">
    <location>
        <begin position="166"/>
        <end position="186"/>
    </location>
</feature>
<feature type="region of interest" description="Disordered" evidence="1">
    <location>
        <begin position="253"/>
        <end position="310"/>
    </location>
</feature>
<comment type="caution">
    <text evidence="2">The sequence shown here is derived from an EMBL/GenBank/DDBJ whole genome shotgun (WGS) entry which is preliminary data.</text>
</comment>
<gene>
    <name evidence="2" type="ORF">B0J12DRAFT_580244</name>
</gene>
<feature type="compositionally biased region" description="Polar residues" evidence="1">
    <location>
        <begin position="139"/>
        <end position="164"/>
    </location>
</feature>
<keyword evidence="3" id="KW-1185">Reference proteome</keyword>
<reference evidence="2 3" key="1">
    <citation type="journal article" date="2021" name="Nat. Commun.">
        <title>Genetic determinants of endophytism in the Arabidopsis root mycobiome.</title>
        <authorList>
            <person name="Mesny F."/>
            <person name="Miyauchi S."/>
            <person name="Thiergart T."/>
            <person name="Pickel B."/>
            <person name="Atanasova L."/>
            <person name="Karlsson M."/>
            <person name="Huettel B."/>
            <person name="Barry K.W."/>
            <person name="Haridas S."/>
            <person name="Chen C."/>
            <person name="Bauer D."/>
            <person name="Andreopoulos W."/>
            <person name="Pangilinan J."/>
            <person name="LaButti K."/>
            <person name="Riley R."/>
            <person name="Lipzen A."/>
            <person name="Clum A."/>
            <person name="Drula E."/>
            <person name="Henrissat B."/>
            <person name="Kohler A."/>
            <person name="Grigoriev I.V."/>
            <person name="Martin F.M."/>
            <person name="Hacquard S."/>
        </authorList>
    </citation>
    <scope>NUCLEOTIDE SEQUENCE [LARGE SCALE GENOMIC DNA]</scope>
    <source>
        <strain evidence="2 3">MPI-SDFR-AT-0080</strain>
    </source>
</reference>
<feature type="compositionally biased region" description="Polar residues" evidence="1">
    <location>
        <begin position="258"/>
        <end position="273"/>
    </location>
</feature>
<feature type="region of interest" description="Disordered" evidence="1">
    <location>
        <begin position="1"/>
        <end position="97"/>
    </location>
</feature>
<proteinExistence type="predicted"/>
<feature type="region of interest" description="Disordered" evidence="1">
    <location>
        <begin position="120"/>
        <end position="220"/>
    </location>
</feature>
<dbReference type="PANTHER" id="PTHR39610:SF2">
    <property type="entry name" value="BZIP DOMAIN-CONTAINING PROTEIN"/>
    <property type="match status" value="1"/>
</dbReference>
<feature type="compositionally biased region" description="Low complexity" evidence="1">
    <location>
        <begin position="297"/>
        <end position="310"/>
    </location>
</feature>
<dbReference type="EMBL" id="JAGTJR010000029">
    <property type="protein sequence ID" value="KAH7039532.1"/>
    <property type="molecule type" value="Genomic_DNA"/>
</dbReference>
<accession>A0ABQ8G0U7</accession>